<dbReference type="GO" id="GO:0005634">
    <property type="term" value="C:nucleus"/>
    <property type="evidence" value="ECO:0007669"/>
    <property type="project" value="UniProtKB-SubCell"/>
</dbReference>
<dbReference type="InterPro" id="IPR051357">
    <property type="entry name" value="H3K9_HMTase_SUVAR3-9"/>
</dbReference>
<reference evidence="15" key="1">
    <citation type="submission" date="2018-02" db="EMBL/GenBank/DDBJ databases">
        <title>Rhizophora mucronata_Transcriptome.</title>
        <authorList>
            <person name="Meera S.P."/>
            <person name="Sreeshan A."/>
            <person name="Augustine A."/>
        </authorList>
    </citation>
    <scope>NUCLEOTIDE SEQUENCE</scope>
    <source>
        <tissue evidence="15">Leaf</tissue>
    </source>
</reference>
<keyword evidence="4" id="KW-0808">Transferase</keyword>
<evidence type="ECO:0000256" key="8">
    <source>
        <dbReference type="ARBA" id="ARBA00023328"/>
    </source>
</evidence>
<evidence type="ECO:0000313" key="15">
    <source>
        <dbReference type="EMBL" id="MBX47426.1"/>
    </source>
</evidence>
<dbReference type="PROSITE" id="PS50868">
    <property type="entry name" value="POST_SET"/>
    <property type="match status" value="1"/>
</dbReference>
<dbReference type="InterPro" id="IPR003105">
    <property type="entry name" value="SRA_YDG"/>
</dbReference>
<proteinExistence type="predicted"/>
<feature type="domain" description="YDG" evidence="14">
    <location>
        <begin position="228"/>
        <end position="376"/>
    </location>
</feature>
<dbReference type="Gene3D" id="2.30.280.10">
    <property type="entry name" value="SRA-YDG"/>
    <property type="match status" value="1"/>
</dbReference>
<dbReference type="Pfam" id="PF05033">
    <property type="entry name" value="Pre-SET"/>
    <property type="match status" value="1"/>
</dbReference>
<feature type="domain" description="Post-SET" evidence="13">
    <location>
        <begin position="661"/>
        <end position="677"/>
    </location>
</feature>
<feature type="domain" description="Pre-SET" evidence="12">
    <location>
        <begin position="451"/>
        <end position="512"/>
    </location>
</feature>
<feature type="region of interest" description="Disordered" evidence="10">
    <location>
        <begin position="99"/>
        <end position="119"/>
    </location>
</feature>
<evidence type="ECO:0000256" key="9">
    <source>
        <dbReference type="PROSITE-ProRule" id="PRU00358"/>
    </source>
</evidence>
<dbReference type="GO" id="GO:0042054">
    <property type="term" value="F:histone methyltransferase activity"/>
    <property type="evidence" value="ECO:0007669"/>
    <property type="project" value="InterPro"/>
</dbReference>
<dbReference type="SMART" id="SM00468">
    <property type="entry name" value="PreSET"/>
    <property type="match status" value="1"/>
</dbReference>
<evidence type="ECO:0000256" key="3">
    <source>
        <dbReference type="ARBA" id="ARBA00022603"/>
    </source>
</evidence>
<dbReference type="Pfam" id="PF02182">
    <property type="entry name" value="SAD_SRA"/>
    <property type="match status" value="1"/>
</dbReference>
<evidence type="ECO:0000259" key="11">
    <source>
        <dbReference type="PROSITE" id="PS50280"/>
    </source>
</evidence>
<evidence type="ECO:0000256" key="4">
    <source>
        <dbReference type="ARBA" id="ARBA00022679"/>
    </source>
</evidence>
<dbReference type="PROSITE" id="PS51015">
    <property type="entry name" value="YDG"/>
    <property type="match status" value="1"/>
</dbReference>
<dbReference type="InterPro" id="IPR025794">
    <property type="entry name" value="H3-K9-MeTrfase_plant"/>
</dbReference>
<dbReference type="SUPFAM" id="SSF88697">
    <property type="entry name" value="PUA domain-like"/>
    <property type="match status" value="1"/>
</dbReference>
<evidence type="ECO:0000259" key="13">
    <source>
        <dbReference type="PROSITE" id="PS50868"/>
    </source>
</evidence>
<dbReference type="EMBL" id="GGEC01066942">
    <property type="protein sequence ID" value="MBX47426.1"/>
    <property type="molecule type" value="Transcribed_RNA"/>
</dbReference>
<dbReference type="InterPro" id="IPR015947">
    <property type="entry name" value="PUA-like_sf"/>
</dbReference>
<dbReference type="SMART" id="SM00466">
    <property type="entry name" value="SRA"/>
    <property type="match status" value="1"/>
</dbReference>
<evidence type="ECO:0000256" key="5">
    <source>
        <dbReference type="ARBA" id="ARBA00022691"/>
    </source>
</evidence>
<dbReference type="GO" id="GO:0000775">
    <property type="term" value="C:chromosome, centromeric region"/>
    <property type="evidence" value="ECO:0007669"/>
    <property type="project" value="UniProtKB-SubCell"/>
</dbReference>
<dbReference type="Gene3D" id="2.170.270.10">
    <property type="entry name" value="SET domain"/>
    <property type="match status" value="1"/>
</dbReference>
<feature type="domain" description="SET" evidence="11">
    <location>
        <begin position="515"/>
        <end position="651"/>
    </location>
</feature>
<dbReference type="PROSITE" id="PS50867">
    <property type="entry name" value="PRE_SET"/>
    <property type="match status" value="1"/>
</dbReference>
<dbReference type="FunFam" id="2.30.280.10:FF:000003">
    <property type="entry name" value="Histone-lysine N-methyltransferase, H3 lysine-9 specific SUVH5"/>
    <property type="match status" value="1"/>
</dbReference>
<keyword evidence="6" id="KW-0156">Chromatin regulator</keyword>
<name>A0A2P2NY25_RHIMU</name>
<evidence type="ECO:0000256" key="6">
    <source>
        <dbReference type="ARBA" id="ARBA00022853"/>
    </source>
</evidence>
<dbReference type="GO" id="GO:0032259">
    <property type="term" value="P:methylation"/>
    <property type="evidence" value="ECO:0007669"/>
    <property type="project" value="UniProtKB-KW"/>
</dbReference>
<dbReference type="GO" id="GO:0008270">
    <property type="term" value="F:zinc ion binding"/>
    <property type="evidence" value="ECO:0007669"/>
    <property type="project" value="InterPro"/>
</dbReference>
<organism evidence="15">
    <name type="scientific">Rhizophora mucronata</name>
    <name type="common">Asiatic mangrove</name>
    <dbReference type="NCBI Taxonomy" id="61149"/>
    <lineage>
        <taxon>Eukaryota</taxon>
        <taxon>Viridiplantae</taxon>
        <taxon>Streptophyta</taxon>
        <taxon>Embryophyta</taxon>
        <taxon>Tracheophyta</taxon>
        <taxon>Spermatophyta</taxon>
        <taxon>Magnoliopsida</taxon>
        <taxon>eudicotyledons</taxon>
        <taxon>Gunneridae</taxon>
        <taxon>Pentapetalae</taxon>
        <taxon>rosids</taxon>
        <taxon>fabids</taxon>
        <taxon>Malpighiales</taxon>
        <taxon>Rhizophoraceae</taxon>
        <taxon>Rhizophora</taxon>
    </lineage>
</organism>
<protein>
    <submittedName>
        <fullName evidence="15">Uncharacterized protein</fullName>
    </submittedName>
</protein>
<evidence type="ECO:0000259" key="14">
    <source>
        <dbReference type="PROSITE" id="PS51015"/>
    </source>
</evidence>
<dbReference type="PROSITE" id="PS51575">
    <property type="entry name" value="SAM_MT43_SUVAR39_2"/>
    <property type="match status" value="1"/>
</dbReference>
<dbReference type="PANTHER" id="PTHR45660">
    <property type="entry name" value="HISTONE-LYSINE N-METHYLTRANSFERASE SETMAR"/>
    <property type="match status" value="1"/>
</dbReference>
<keyword evidence="8" id="KW-0137">Centromere</keyword>
<accession>A0A2P2NY25</accession>
<comment type="subcellular location">
    <subcellularLocation>
        <location evidence="1">Chromosome</location>
        <location evidence="1">Centromere</location>
    </subcellularLocation>
    <subcellularLocation>
        <location evidence="9">Nucleus</location>
    </subcellularLocation>
</comment>
<keyword evidence="7 9" id="KW-0539">Nucleus</keyword>
<dbReference type="InterPro" id="IPR007728">
    <property type="entry name" value="Pre-SET_dom"/>
</dbReference>
<dbReference type="AlphaFoldDB" id="A0A2P2NY25"/>
<evidence type="ECO:0000259" key="12">
    <source>
        <dbReference type="PROSITE" id="PS50867"/>
    </source>
</evidence>
<dbReference type="GO" id="GO:0003690">
    <property type="term" value="F:double-stranded DNA binding"/>
    <property type="evidence" value="ECO:0007669"/>
    <property type="project" value="TreeGrafter"/>
</dbReference>
<dbReference type="SUPFAM" id="SSF82199">
    <property type="entry name" value="SET domain"/>
    <property type="match status" value="1"/>
</dbReference>
<dbReference type="InterPro" id="IPR001214">
    <property type="entry name" value="SET_dom"/>
</dbReference>
<keyword evidence="2" id="KW-0158">Chromosome</keyword>
<keyword evidence="3" id="KW-0489">Methyltransferase</keyword>
<dbReference type="InterPro" id="IPR036987">
    <property type="entry name" value="SRA-YDG_sf"/>
</dbReference>
<dbReference type="InterPro" id="IPR003616">
    <property type="entry name" value="Post-SET_dom"/>
</dbReference>
<dbReference type="Pfam" id="PF00856">
    <property type="entry name" value="SET"/>
    <property type="match status" value="1"/>
</dbReference>
<sequence length="677" mass="74976">MEQGTGQDSIPPFGSVDKSKVLDVKPLRSLVPVFPSSPNFTSFSGPPGSSPFVCVPPSGPFPPGVAPFYPFLATPASQNPQAAFSATPISSAVPINSFRTPEPAETTPRQSRRVANGDTGERTKTRFHKRTRGNQDFDFASPEIDFDLMADNILASHNVTPFNDIQKNDGDKETVEYVHVVFDLLRRKFAQVDDSKEGNPGQARRADLKGGGILMHKGIRTNARKRIGAVPGVKIGDIFFFRMEMCILGLHSPSMAGIDYTSIKIGGEEEPLAISIVSSGGYEDNMDDEDVLIYSGQGGNIYRKDREGEDQQLVRGNLALEKSLHRGNEVRVVRGLKDVGNPAGKVYVYDGLYKIEESWAEKGQTGFNVFKYKLVRIAGQSEAFKTWKSIQLWRDGVVPRSGVILPDLTSGAENLPVSLVNDLDDEKGPAYFTYSPSLHYSKPVNSTQPFVGCACTGGCLPGKQDCSCIQKNGPHLPYIANGVLVDHSSMIYECGSFCHCLPNCRNRVSQGGIRIRLEVFKTKDKGWGLRSWDPIRAGTFICEYAGEAINDPKLWELVGDNEDDHVFDGTHIYRPLEVLLGNSGHVPNLPFPLIIDARKCGNVARFMNHSCSPNVFWLPVLRSHSKEFDLHILFHAIRHIPPMVELTYNYGMVPPDRSDQRRKRCLCRSPKCKGFFY</sequence>
<dbReference type="PROSITE" id="PS50280">
    <property type="entry name" value="SET"/>
    <property type="match status" value="1"/>
</dbReference>
<dbReference type="SMART" id="SM00317">
    <property type="entry name" value="SET"/>
    <property type="match status" value="1"/>
</dbReference>
<evidence type="ECO:0000256" key="7">
    <source>
        <dbReference type="ARBA" id="ARBA00023242"/>
    </source>
</evidence>
<dbReference type="InterPro" id="IPR046341">
    <property type="entry name" value="SET_dom_sf"/>
</dbReference>
<evidence type="ECO:0000256" key="10">
    <source>
        <dbReference type="SAM" id="MobiDB-lite"/>
    </source>
</evidence>
<keyword evidence="5" id="KW-0949">S-adenosyl-L-methionine</keyword>
<evidence type="ECO:0000256" key="2">
    <source>
        <dbReference type="ARBA" id="ARBA00022454"/>
    </source>
</evidence>
<evidence type="ECO:0000256" key="1">
    <source>
        <dbReference type="ARBA" id="ARBA00004584"/>
    </source>
</evidence>
<dbReference type="PANTHER" id="PTHR45660:SF13">
    <property type="entry name" value="HISTONE-LYSINE N-METHYLTRANSFERASE SETMAR"/>
    <property type="match status" value="1"/>
</dbReference>